<sequence>MLELNPCDFLGWLYSSALWECVLLRGQYSIIPVLHCKCWGSFLHFIQSDTAALQLPCVRC</sequence>
<accession>A0A0E9X3F5</accession>
<dbReference type="EMBL" id="GBXM01012167">
    <property type="protein sequence ID" value="JAH96410.1"/>
    <property type="molecule type" value="Transcribed_RNA"/>
</dbReference>
<dbReference type="AlphaFoldDB" id="A0A0E9X3F5"/>
<reference evidence="1" key="2">
    <citation type="journal article" date="2015" name="Fish Shellfish Immunol.">
        <title>Early steps in the European eel (Anguilla anguilla)-Vibrio vulnificus interaction in the gills: Role of the RtxA13 toxin.</title>
        <authorList>
            <person name="Callol A."/>
            <person name="Pajuelo D."/>
            <person name="Ebbesson L."/>
            <person name="Teles M."/>
            <person name="MacKenzie S."/>
            <person name="Amaro C."/>
        </authorList>
    </citation>
    <scope>NUCLEOTIDE SEQUENCE</scope>
</reference>
<organism evidence="1">
    <name type="scientific">Anguilla anguilla</name>
    <name type="common">European freshwater eel</name>
    <name type="synonym">Muraena anguilla</name>
    <dbReference type="NCBI Taxonomy" id="7936"/>
    <lineage>
        <taxon>Eukaryota</taxon>
        <taxon>Metazoa</taxon>
        <taxon>Chordata</taxon>
        <taxon>Craniata</taxon>
        <taxon>Vertebrata</taxon>
        <taxon>Euteleostomi</taxon>
        <taxon>Actinopterygii</taxon>
        <taxon>Neopterygii</taxon>
        <taxon>Teleostei</taxon>
        <taxon>Anguilliformes</taxon>
        <taxon>Anguillidae</taxon>
        <taxon>Anguilla</taxon>
    </lineage>
</organism>
<reference evidence="1" key="1">
    <citation type="submission" date="2014-11" db="EMBL/GenBank/DDBJ databases">
        <authorList>
            <person name="Amaro Gonzalez C."/>
        </authorList>
    </citation>
    <scope>NUCLEOTIDE SEQUENCE</scope>
</reference>
<proteinExistence type="predicted"/>
<protein>
    <submittedName>
        <fullName evidence="1">Uncharacterized protein</fullName>
    </submittedName>
</protein>
<evidence type="ECO:0000313" key="1">
    <source>
        <dbReference type="EMBL" id="JAH96410.1"/>
    </source>
</evidence>
<name>A0A0E9X3F5_ANGAN</name>